<dbReference type="EMBL" id="JAAALK010000283">
    <property type="protein sequence ID" value="KAG8072220.1"/>
    <property type="molecule type" value="Genomic_DNA"/>
</dbReference>
<evidence type="ECO:0000313" key="1">
    <source>
        <dbReference type="EMBL" id="KAG8072220.1"/>
    </source>
</evidence>
<gene>
    <name evidence="1" type="ORF">GUJ93_ZPchr0006g45362</name>
</gene>
<reference evidence="1" key="1">
    <citation type="journal article" date="2021" name="bioRxiv">
        <title>Whole Genome Assembly and Annotation of Northern Wild Rice, Zizania palustris L., Supports a Whole Genome Duplication in the Zizania Genus.</title>
        <authorList>
            <person name="Haas M."/>
            <person name="Kono T."/>
            <person name="Macchietto M."/>
            <person name="Millas R."/>
            <person name="McGilp L."/>
            <person name="Shao M."/>
            <person name="Duquette J."/>
            <person name="Hirsch C.N."/>
            <person name="Kimball J."/>
        </authorList>
    </citation>
    <scope>NUCLEOTIDE SEQUENCE</scope>
    <source>
        <tissue evidence="1">Fresh leaf tissue</tissue>
    </source>
</reference>
<accession>A0A8J5T1P0</accession>
<protein>
    <submittedName>
        <fullName evidence="1">Uncharacterized protein</fullName>
    </submittedName>
</protein>
<keyword evidence="2" id="KW-1185">Reference proteome</keyword>
<organism evidence="1 2">
    <name type="scientific">Zizania palustris</name>
    <name type="common">Northern wild rice</name>
    <dbReference type="NCBI Taxonomy" id="103762"/>
    <lineage>
        <taxon>Eukaryota</taxon>
        <taxon>Viridiplantae</taxon>
        <taxon>Streptophyta</taxon>
        <taxon>Embryophyta</taxon>
        <taxon>Tracheophyta</taxon>
        <taxon>Spermatophyta</taxon>
        <taxon>Magnoliopsida</taxon>
        <taxon>Liliopsida</taxon>
        <taxon>Poales</taxon>
        <taxon>Poaceae</taxon>
        <taxon>BOP clade</taxon>
        <taxon>Oryzoideae</taxon>
        <taxon>Oryzeae</taxon>
        <taxon>Zizaniinae</taxon>
        <taxon>Zizania</taxon>
    </lineage>
</organism>
<comment type="caution">
    <text evidence="1">The sequence shown here is derived from an EMBL/GenBank/DDBJ whole genome shotgun (WGS) entry which is preliminary data.</text>
</comment>
<proteinExistence type="predicted"/>
<evidence type="ECO:0000313" key="2">
    <source>
        <dbReference type="Proteomes" id="UP000729402"/>
    </source>
</evidence>
<sequence>MLKLTFNSRATSFLPSSHPLLQLHIDQPHHTSTQPRELVELCRNATSSRLRSPRHLPPCLFGSWEQYASAFRARFSLMVNGSFISVPRLHFD</sequence>
<name>A0A8J5T1P0_ZIZPA</name>
<dbReference type="AlphaFoldDB" id="A0A8J5T1P0"/>
<reference evidence="1" key="2">
    <citation type="submission" date="2021-02" db="EMBL/GenBank/DDBJ databases">
        <authorList>
            <person name="Kimball J.A."/>
            <person name="Haas M.W."/>
            <person name="Macchietto M."/>
            <person name="Kono T."/>
            <person name="Duquette J."/>
            <person name="Shao M."/>
        </authorList>
    </citation>
    <scope>NUCLEOTIDE SEQUENCE</scope>
    <source>
        <tissue evidence="1">Fresh leaf tissue</tissue>
    </source>
</reference>
<dbReference type="Proteomes" id="UP000729402">
    <property type="component" value="Unassembled WGS sequence"/>
</dbReference>